<keyword evidence="4" id="KW-0788">Thiol protease</keyword>
<dbReference type="GO" id="GO:0006508">
    <property type="term" value="P:proteolysis"/>
    <property type="evidence" value="ECO:0007669"/>
    <property type="project" value="UniProtKB-KW"/>
</dbReference>
<evidence type="ECO:0000256" key="2">
    <source>
        <dbReference type="ARBA" id="ARBA00022670"/>
    </source>
</evidence>
<dbReference type="Pfam" id="PF00877">
    <property type="entry name" value="NLPC_P60"/>
    <property type="match status" value="1"/>
</dbReference>
<feature type="domain" description="S-layer protein C-terminal" evidence="6">
    <location>
        <begin position="41"/>
        <end position="109"/>
    </location>
</feature>
<proteinExistence type="inferred from homology"/>
<comment type="caution">
    <text evidence="7">The sequence shown here is derived from an EMBL/GenBank/DDBJ whole genome shotgun (WGS) entry which is preliminary data.</text>
</comment>
<dbReference type="EMBL" id="JAVTXN010000024">
    <property type="protein sequence ID" value="MDT9609671.1"/>
    <property type="molecule type" value="Genomic_DNA"/>
</dbReference>
<dbReference type="GO" id="GO:0008234">
    <property type="term" value="F:cysteine-type peptidase activity"/>
    <property type="evidence" value="ECO:0007669"/>
    <property type="project" value="UniProtKB-KW"/>
</dbReference>
<accession>A0AAW8WMV1</accession>
<gene>
    <name evidence="7" type="ORF">RON39_05950</name>
</gene>
<comment type="similarity">
    <text evidence="1">Belongs to the peptidase C40 family.</text>
</comment>
<dbReference type="Pfam" id="PF03217">
    <property type="entry name" value="SlpA"/>
    <property type="match status" value="1"/>
</dbReference>
<dbReference type="RefSeq" id="WP_285044525.1">
    <property type="nucleotide sequence ID" value="NZ_JASOID010000008.1"/>
</dbReference>
<evidence type="ECO:0000259" key="6">
    <source>
        <dbReference type="Pfam" id="PF03217"/>
    </source>
</evidence>
<dbReference type="SUPFAM" id="SSF54001">
    <property type="entry name" value="Cysteine proteinases"/>
    <property type="match status" value="1"/>
</dbReference>
<name>A0AAW8WMV1_9LACO</name>
<evidence type="ECO:0000256" key="3">
    <source>
        <dbReference type="ARBA" id="ARBA00022801"/>
    </source>
</evidence>
<keyword evidence="3" id="KW-0378">Hydrolase</keyword>
<dbReference type="AlphaFoldDB" id="A0AAW8WMV1"/>
<dbReference type="InterPro" id="IPR000064">
    <property type="entry name" value="NLP_P60_dom"/>
</dbReference>
<evidence type="ECO:0000256" key="1">
    <source>
        <dbReference type="ARBA" id="ARBA00007074"/>
    </source>
</evidence>
<feature type="domain" description="NlpC/P60" evidence="5">
    <location>
        <begin position="205"/>
        <end position="280"/>
    </location>
</feature>
<evidence type="ECO:0000259" key="5">
    <source>
        <dbReference type="Pfam" id="PF00877"/>
    </source>
</evidence>
<sequence length="325" mass="35664">MKLKSGVIGVLVTGLTGLTVFSINLTSSKIKAAITVPNPKTDYVVKTTSNVYKSNGKRTSFKTRGQIQTGNVPVIESQLYEGKFINVQGTKTINGTAYYKIGPNAYIKQNNVLNYAQEKAKLEAYQAQDDVNDDSDQSTELSSDDVNFDIAWYDNINEDPSPAMFDDSGYHNRVIKNARKLLGYFTYGTGAYRTNFGSWRHPNKNGSTDCSGFVWIVMKRAGYRVGNAPFFTLPMERDAKSTHGYLKKISAKNIRPGDIVIVNTGNGVGQNGHAAIVDGKYDGWDTQIIEEGGNLGVDDVHRSSLGSSLSDKLAKGRITYARPVK</sequence>
<dbReference type="Proteomes" id="UP001253287">
    <property type="component" value="Unassembled WGS sequence"/>
</dbReference>
<organism evidence="7 8">
    <name type="scientific">Lactobacillus crispatus</name>
    <dbReference type="NCBI Taxonomy" id="47770"/>
    <lineage>
        <taxon>Bacteria</taxon>
        <taxon>Bacillati</taxon>
        <taxon>Bacillota</taxon>
        <taxon>Bacilli</taxon>
        <taxon>Lactobacillales</taxon>
        <taxon>Lactobacillaceae</taxon>
        <taxon>Lactobacillus</taxon>
    </lineage>
</organism>
<keyword evidence="2" id="KW-0645">Protease</keyword>
<dbReference type="Gene3D" id="3.90.1720.10">
    <property type="entry name" value="endopeptidase domain like (from Nostoc punctiforme)"/>
    <property type="match status" value="1"/>
</dbReference>
<reference evidence="7" key="1">
    <citation type="submission" date="2023-08" db="EMBL/GenBank/DDBJ databases">
        <title>Lactobacillus from the Female Urinary Tract.</title>
        <authorList>
            <person name="Stegman N."/>
            <person name="Jackson B."/>
            <person name="Steiling M."/>
            <person name="Sedano C."/>
            <person name="Wolfe A."/>
            <person name="Putonti C."/>
        </authorList>
    </citation>
    <scope>NUCLEOTIDE SEQUENCE</scope>
    <source>
        <strain evidence="7">UMB5661</strain>
    </source>
</reference>
<evidence type="ECO:0000313" key="7">
    <source>
        <dbReference type="EMBL" id="MDT9609671.1"/>
    </source>
</evidence>
<evidence type="ECO:0000256" key="4">
    <source>
        <dbReference type="ARBA" id="ARBA00022807"/>
    </source>
</evidence>
<dbReference type="InterPro" id="IPR024968">
    <property type="entry name" value="SlpA_C_lactobacillus"/>
</dbReference>
<evidence type="ECO:0000313" key="8">
    <source>
        <dbReference type="Proteomes" id="UP001253287"/>
    </source>
</evidence>
<dbReference type="InterPro" id="IPR038765">
    <property type="entry name" value="Papain-like_cys_pep_sf"/>
</dbReference>
<protein>
    <submittedName>
        <fullName evidence="7">CHAP domain-containing protein</fullName>
    </submittedName>
</protein>